<sequence length="40" mass="4333">MAVRPGLRRRPRGLEASTLAEMAQAIGDAPGKPVRELFTL</sequence>
<accession>A0AAC8Q9V2</accession>
<evidence type="ECO:0000313" key="1">
    <source>
        <dbReference type="EMBL" id="AKJ03790.1"/>
    </source>
</evidence>
<name>A0AAC8Q9V2_9BACT</name>
<dbReference type="KEGG" id="age:AA314_05416"/>
<reference evidence="1 2" key="1">
    <citation type="submission" date="2015-05" db="EMBL/GenBank/DDBJ databases">
        <title>Genome assembly of Archangium gephyra DSM 2261.</title>
        <authorList>
            <person name="Sharma G."/>
            <person name="Subramanian S."/>
        </authorList>
    </citation>
    <scope>NUCLEOTIDE SEQUENCE [LARGE SCALE GENOMIC DNA]</scope>
    <source>
        <strain evidence="1 2">DSM 2261</strain>
    </source>
</reference>
<dbReference type="EMBL" id="CP011509">
    <property type="protein sequence ID" value="AKJ03790.1"/>
    <property type="molecule type" value="Genomic_DNA"/>
</dbReference>
<organism evidence="1 2">
    <name type="scientific">Archangium gephyra</name>
    <dbReference type="NCBI Taxonomy" id="48"/>
    <lineage>
        <taxon>Bacteria</taxon>
        <taxon>Pseudomonadati</taxon>
        <taxon>Myxococcota</taxon>
        <taxon>Myxococcia</taxon>
        <taxon>Myxococcales</taxon>
        <taxon>Cystobacterineae</taxon>
        <taxon>Archangiaceae</taxon>
        <taxon>Archangium</taxon>
    </lineage>
</organism>
<gene>
    <name evidence="1" type="ORF">AA314_05416</name>
</gene>
<evidence type="ECO:0000313" key="2">
    <source>
        <dbReference type="Proteomes" id="UP000035579"/>
    </source>
</evidence>
<dbReference type="Proteomes" id="UP000035579">
    <property type="component" value="Chromosome"/>
</dbReference>
<proteinExistence type="predicted"/>
<dbReference type="AlphaFoldDB" id="A0AAC8Q9V2"/>
<protein>
    <submittedName>
        <fullName evidence="1">Uncharacterized protein</fullName>
    </submittedName>
</protein>